<sequence length="160" mass="18615">MATKAGQLKYKDIRNGKTGWWVQTLTYDGKLHTLVPIKVFFTEKPWTEKPWFHKDQNSHRMAFLSSHLCITRMRHIVPANYYGISIPPFSNKGRGAGFFTTKAAAERYQKRLNMVRVDLREFEAINDALMEADFQGRLFSVRDGKKHYFAKIETEPALIT</sequence>
<proteinExistence type="predicted"/>
<protein>
    <submittedName>
        <fullName evidence="1">Uncharacterized protein</fullName>
    </submittedName>
</protein>
<name>A0A1L7N118_9CAUD</name>
<dbReference type="KEGG" id="vg:40074591"/>
<evidence type="ECO:0000313" key="2">
    <source>
        <dbReference type="Proteomes" id="UP000222831"/>
    </source>
</evidence>
<dbReference type="GeneID" id="40074591"/>
<dbReference type="EMBL" id="AP017924">
    <property type="protein sequence ID" value="BAW19170.1"/>
    <property type="molecule type" value="Genomic_DNA"/>
</dbReference>
<keyword evidence="2" id="KW-1185">Reference proteome</keyword>
<accession>A0A1L7N118</accession>
<dbReference type="RefSeq" id="YP_009598889.1">
    <property type="nucleotide sequence ID" value="NC_041911.1"/>
</dbReference>
<reference evidence="1 2" key="1">
    <citation type="submission" date="2016-12" db="EMBL/GenBank/DDBJ databases">
        <title>Characterization of two jumbo phages RP12 and RP31 infecting the phytopathogen Ralstonia solanacearum.</title>
        <authorList>
            <person name="Kawasaki T."/>
            <person name="Yoshikawa G."/>
            <person name="Ogata H."/>
            <person name="Yamada T."/>
        </authorList>
    </citation>
    <scope>NUCLEOTIDE SEQUENCE [LARGE SCALE GENOMIC DNA]</scope>
    <source>
        <strain evidence="1 2">RP12</strain>
    </source>
</reference>
<evidence type="ECO:0000313" key="1">
    <source>
        <dbReference type="EMBL" id="BAW19170.1"/>
    </source>
</evidence>
<dbReference type="Proteomes" id="UP000222831">
    <property type="component" value="Segment"/>
</dbReference>
<organism evidence="1 2">
    <name type="scientific">Ralstonia phage RP12</name>
    <dbReference type="NCBI Taxonomy" id="1923889"/>
    <lineage>
        <taxon>Viruses</taxon>
        <taxon>Duplodnaviria</taxon>
        <taxon>Heunggongvirae</taxon>
        <taxon>Uroviricota</taxon>
        <taxon>Caudoviricetes</taxon>
        <taxon>Chimalliviridae</taxon>
        <taxon>Ripduovirus</taxon>
        <taxon>Ripduovirus RP12</taxon>
    </lineage>
</organism>